<name>A0ABY9X9L3_9BACT</name>
<keyword evidence="2" id="KW-1185">Reference proteome</keyword>
<gene>
    <name evidence="1" type="ORF">F0U60_54260</name>
</gene>
<dbReference type="EMBL" id="CP043494">
    <property type="protein sequence ID" value="WNG52087.1"/>
    <property type="molecule type" value="Genomic_DNA"/>
</dbReference>
<reference evidence="1 2" key="1">
    <citation type="submission" date="2019-08" db="EMBL/GenBank/DDBJ databases">
        <title>Archangium and Cystobacter genomes.</title>
        <authorList>
            <person name="Chen I.-C.K."/>
            <person name="Wielgoss S."/>
        </authorList>
    </citation>
    <scope>NUCLEOTIDE SEQUENCE [LARGE SCALE GENOMIC DNA]</scope>
    <source>
        <strain evidence="1 2">Cbm 6</strain>
    </source>
</reference>
<accession>A0ABY9X9L3</accession>
<sequence length="92" mass="10598">MTSGRVVVRIERKNGRLAGRYEEHHFWPRYLGGGADGPTYRLPAPYHQLLTNAFRARWAYGRHTPTPEEARQIMMKVYAELPIPQLIGIPDP</sequence>
<protein>
    <recommendedName>
        <fullName evidence="3">Lipoprotein</fullName>
    </recommendedName>
</protein>
<organism evidence="1 2">
    <name type="scientific">Archangium minus</name>
    <dbReference type="NCBI Taxonomy" id="83450"/>
    <lineage>
        <taxon>Bacteria</taxon>
        <taxon>Pseudomonadati</taxon>
        <taxon>Myxococcota</taxon>
        <taxon>Myxococcia</taxon>
        <taxon>Myxococcales</taxon>
        <taxon>Cystobacterineae</taxon>
        <taxon>Archangiaceae</taxon>
        <taxon>Archangium</taxon>
    </lineage>
</organism>
<dbReference type="Proteomes" id="UP001611383">
    <property type="component" value="Chromosome"/>
</dbReference>
<evidence type="ECO:0000313" key="2">
    <source>
        <dbReference type="Proteomes" id="UP001611383"/>
    </source>
</evidence>
<evidence type="ECO:0008006" key="3">
    <source>
        <dbReference type="Google" id="ProtNLM"/>
    </source>
</evidence>
<proteinExistence type="predicted"/>
<dbReference type="RefSeq" id="WP_395812435.1">
    <property type="nucleotide sequence ID" value="NZ_CP043494.1"/>
</dbReference>
<evidence type="ECO:0000313" key="1">
    <source>
        <dbReference type="EMBL" id="WNG52087.1"/>
    </source>
</evidence>